<dbReference type="RefSeq" id="WP_072549999.1">
    <property type="nucleotide sequence ID" value="NZ_CP021659.1"/>
</dbReference>
<dbReference type="KEGG" id="fsm:CCS41_10735"/>
<evidence type="ECO:0008006" key="5">
    <source>
        <dbReference type="Google" id="ProtNLM"/>
    </source>
</evidence>
<feature type="region of interest" description="Disordered" evidence="1">
    <location>
        <begin position="86"/>
        <end position="107"/>
    </location>
</feature>
<dbReference type="OrthoDB" id="8689941at2"/>
<dbReference type="EMBL" id="CP021659">
    <property type="protein sequence ID" value="AWK14839.1"/>
    <property type="molecule type" value="Genomic_DNA"/>
</dbReference>
<feature type="signal peptide" evidence="2">
    <location>
        <begin position="1"/>
        <end position="22"/>
    </location>
</feature>
<keyword evidence="2" id="KW-0732">Signal</keyword>
<protein>
    <recommendedName>
        <fullName evidence="5">DUF1090 domain-containing protein</fullName>
    </recommendedName>
</protein>
<proteinExistence type="predicted"/>
<evidence type="ECO:0000256" key="1">
    <source>
        <dbReference type="SAM" id="MobiDB-lite"/>
    </source>
</evidence>
<name>A0A2U8I6Y8_9GAMM</name>
<dbReference type="Pfam" id="PF06476">
    <property type="entry name" value="DUF1090"/>
    <property type="match status" value="1"/>
</dbReference>
<evidence type="ECO:0000313" key="4">
    <source>
        <dbReference type="Proteomes" id="UP000261875"/>
    </source>
</evidence>
<feature type="compositionally biased region" description="Basic and acidic residues" evidence="1">
    <location>
        <begin position="94"/>
        <end position="107"/>
    </location>
</feature>
<dbReference type="InterPro" id="IPR009468">
    <property type="entry name" value="DUF1090"/>
</dbReference>
<feature type="chain" id="PRO_5015970968" description="DUF1090 domain-containing protein" evidence="2">
    <location>
        <begin position="23"/>
        <end position="121"/>
    </location>
</feature>
<evidence type="ECO:0000313" key="3">
    <source>
        <dbReference type="EMBL" id="AWK14839.1"/>
    </source>
</evidence>
<accession>A0A2U8I6Y8</accession>
<dbReference type="Proteomes" id="UP000261875">
    <property type="component" value="Chromosome"/>
</dbReference>
<sequence length="121" mass="14074">MSLRHYFLLALPTVIFCGFSQANECQDRMHEIQRQIDYSRGHNNTERVTGLKTAQQEIKANCNEKNLQSEKQQKIVKQQRKLMESQQQLAAAKESGDREKIMKKQRKLDEAKAELQAIQAK</sequence>
<gene>
    <name evidence="3" type="ORF">CCS41_10735</name>
</gene>
<dbReference type="AlphaFoldDB" id="A0A2U8I6Y8"/>
<reference evidence="3 4" key="1">
    <citation type="submission" date="2017-05" db="EMBL/GenBank/DDBJ databases">
        <title>Genome sequence of Candidatus Fukatsuia symbiotica and Candidatus Hamiltonella defensa from Acyrthosiphon pisum strain 5D.</title>
        <authorList>
            <person name="Patel V.A."/>
            <person name="Chevignon G."/>
            <person name="Russell J.A."/>
            <person name="Oliver K.M."/>
        </authorList>
    </citation>
    <scope>NUCLEOTIDE SEQUENCE [LARGE SCALE GENOMIC DNA]</scope>
    <source>
        <strain evidence="3 4">5D</strain>
    </source>
</reference>
<organism evidence="3 4">
    <name type="scientific">Candidatus Fukatsuia symbiotica</name>
    <dbReference type="NCBI Taxonomy" id="1878942"/>
    <lineage>
        <taxon>Bacteria</taxon>
        <taxon>Pseudomonadati</taxon>
        <taxon>Pseudomonadota</taxon>
        <taxon>Gammaproteobacteria</taxon>
        <taxon>Enterobacterales</taxon>
        <taxon>Yersiniaceae</taxon>
        <taxon>Candidatus Fukatsuia</taxon>
    </lineage>
</organism>
<evidence type="ECO:0000256" key="2">
    <source>
        <dbReference type="SAM" id="SignalP"/>
    </source>
</evidence>
<keyword evidence="4" id="KW-1185">Reference proteome</keyword>
<dbReference type="STRING" id="1878942.GCA_900128755_01094"/>